<evidence type="ECO:0000313" key="1">
    <source>
        <dbReference type="EMBL" id="RZB82249.1"/>
    </source>
</evidence>
<organism evidence="1 2">
    <name type="scientific">Glycine soja</name>
    <name type="common">Wild soybean</name>
    <dbReference type="NCBI Taxonomy" id="3848"/>
    <lineage>
        <taxon>Eukaryota</taxon>
        <taxon>Viridiplantae</taxon>
        <taxon>Streptophyta</taxon>
        <taxon>Embryophyta</taxon>
        <taxon>Tracheophyta</taxon>
        <taxon>Spermatophyta</taxon>
        <taxon>Magnoliopsida</taxon>
        <taxon>eudicotyledons</taxon>
        <taxon>Gunneridae</taxon>
        <taxon>Pentapetalae</taxon>
        <taxon>rosids</taxon>
        <taxon>fabids</taxon>
        <taxon>Fabales</taxon>
        <taxon>Fabaceae</taxon>
        <taxon>Papilionoideae</taxon>
        <taxon>50 kb inversion clade</taxon>
        <taxon>NPAAA clade</taxon>
        <taxon>indigoferoid/millettioid clade</taxon>
        <taxon>Phaseoleae</taxon>
        <taxon>Glycine</taxon>
        <taxon>Glycine subgen. Soja</taxon>
    </lineage>
</organism>
<keyword evidence="2" id="KW-1185">Reference proteome</keyword>
<reference evidence="1 2" key="1">
    <citation type="submission" date="2018-09" db="EMBL/GenBank/DDBJ databases">
        <title>A high-quality reference genome of wild soybean provides a powerful tool to mine soybean genomes.</title>
        <authorList>
            <person name="Xie M."/>
            <person name="Chung C.Y.L."/>
            <person name="Li M.-W."/>
            <person name="Wong F.-L."/>
            <person name="Chan T.-F."/>
            <person name="Lam H.-M."/>
        </authorList>
    </citation>
    <scope>NUCLEOTIDE SEQUENCE [LARGE SCALE GENOMIC DNA]</scope>
    <source>
        <strain evidence="2">cv. W05</strain>
        <tissue evidence="1">Hypocotyl of etiolated seedlings</tissue>
    </source>
</reference>
<gene>
    <name evidence="1" type="ORF">D0Y65_031434</name>
</gene>
<proteinExistence type="predicted"/>
<protein>
    <submittedName>
        <fullName evidence="1">Uncharacterized protein</fullName>
    </submittedName>
</protein>
<sequence>MLLSFGLGFKVHLRSKHDHLENSTILEITQQRFRISSHLPFLVFCSINGTPDLDTFRKTRSNNVQRGGEAEALRPTQSFAFERAFLFFLSAIEKKSYNMGGF</sequence>
<evidence type="ECO:0000313" key="2">
    <source>
        <dbReference type="Proteomes" id="UP000289340"/>
    </source>
</evidence>
<dbReference type="EMBL" id="QZWG01000011">
    <property type="protein sequence ID" value="RZB82250.1"/>
    <property type="molecule type" value="Genomic_DNA"/>
</dbReference>
<dbReference type="EMBL" id="QZWG01000011">
    <property type="protein sequence ID" value="RZB82249.1"/>
    <property type="molecule type" value="Genomic_DNA"/>
</dbReference>
<dbReference type="EMBL" id="QZWG01000011">
    <property type="protein sequence ID" value="RZB82251.1"/>
    <property type="molecule type" value="Genomic_DNA"/>
</dbReference>
<dbReference type="Proteomes" id="UP000289340">
    <property type="component" value="Chromosome 11"/>
</dbReference>
<dbReference type="AlphaFoldDB" id="A0A445I8A6"/>
<comment type="caution">
    <text evidence="1">The sequence shown here is derived from an EMBL/GenBank/DDBJ whole genome shotgun (WGS) entry which is preliminary data.</text>
</comment>
<accession>A0A445I8A6</accession>
<name>A0A445I8A6_GLYSO</name>